<feature type="transmembrane region" description="Helical" evidence="1">
    <location>
        <begin position="155"/>
        <end position="173"/>
    </location>
</feature>
<evidence type="ECO:0008006" key="4">
    <source>
        <dbReference type="Google" id="ProtNLM"/>
    </source>
</evidence>
<reference evidence="2 3" key="1">
    <citation type="submission" date="2016-10" db="EMBL/GenBank/DDBJ databases">
        <authorList>
            <person name="Cai Z."/>
        </authorList>
    </citation>
    <scope>NUCLEOTIDE SEQUENCE [LARGE SCALE GENOMIC DNA]</scope>
</reference>
<dbReference type="Gene3D" id="3.10.310.50">
    <property type="match status" value="1"/>
</dbReference>
<protein>
    <recommendedName>
        <fullName evidence="4">TPM domain-containing protein</fullName>
    </recommendedName>
</protein>
<keyword evidence="1" id="KW-0472">Membrane</keyword>
<organism evidence="2 3">
    <name type="scientific">Tetradesmus obliquus</name>
    <name type="common">Green alga</name>
    <name type="synonym">Acutodesmus obliquus</name>
    <dbReference type="NCBI Taxonomy" id="3088"/>
    <lineage>
        <taxon>Eukaryota</taxon>
        <taxon>Viridiplantae</taxon>
        <taxon>Chlorophyta</taxon>
        <taxon>core chlorophytes</taxon>
        <taxon>Chlorophyceae</taxon>
        <taxon>CS clade</taxon>
        <taxon>Sphaeropleales</taxon>
        <taxon>Scenedesmaceae</taxon>
        <taxon>Tetradesmus</taxon>
    </lineage>
</organism>
<proteinExistence type="predicted"/>
<name>A0A383W7K3_TETOB</name>
<keyword evidence="3" id="KW-1185">Reference proteome</keyword>
<evidence type="ECO:0000256" key="1">
    <source>
        <dbReference type="SAM" id="Phobius"/>
    </source>
</evidence>
<evidence type="ECO:0000313" key="3">
    <source>
        <dbReference type="Proteomes" id="UP000256970"/>
    </source>
</evidence>
<keyword evidence="1" id="KW-0812">Transmembrane</keyword>
<feature type="transmembrane region" description="Helical" evidence="1">
    <location>
        <begin position="185"/>
        <end position="208"/>
    </location>
</feature>
<sequence length="249" mass="26945">MVAAVANEVKVGADPVYDGAGVLKADARDSLSQNLLDLEQRTGYHVRVFTQYYIDASAEAPNPRRLWGSLDNQTVVVRVDPSSPNILSVPFVGDNVLAKLRRPFWTELESRFGNMFYVREAGDSAAVLGAMSALIECLDRPEGCRVVPGVPPEQYVFTLWCAIAGGLVAGFVNRIEAQGIVKRKWVWLLLFSPLWGSLFINFGLGPIVSRTSDLAPIAGNTLAFLAAAAAPGLLQRLWDGEQPAAKGDS</sequence>
<accession>A0A383W7K3</accession>
<gene>
    <name evidence="2" type="ORF">BQ4739_LOCUS13882</name>
</gene>
<dbReference type="AlphaFoldDB" id="A0A383W7K3"/>
<dbReference type="EMBL" id="FNXT01001194">
    <property type="protein sequence ID" value="SZX73625.1"/>
    <property type="molecule type" value="Genomic_DNA"/>
</dbReference>
<keyword evidence="1" id="KW-1133">Transmembrane helix</keyword>
<dbReference type="Proteomes" id="UP000256970">
    <property type="component" value="Unassembled WGS sequence"/>
</dbReference>
<dbReference type="STRING" id="3088.A0A383W7K3"/>
<evidence type="ECO:0000313" key="2">
    <source>
        <dbReference type="EMBL" id="SZX73625.1"/>
    </source>
</evidence>
<dbReference type="PANTHER" id="PTHR35514:SF1">
    <property type="entry name" value="THYLAKOID LUMENAL 15.0 KDA PROTEIN 2, CHLOROPLASTIC"/>
    <property type="match status" value="1"/>
</dbReference>
<dbReference type="PANTHER" id="PTHR35514">
    <property type="entry name" value="THYLAKOID LUMENAL 15.0 KDA PROTEIN 2, CHLOROPLASTIC"/>
    <property type="match status" value="1"/>
</dbReference>
<feature type="transmembrane region" description="Helical" evidence="1">
    <location>
        <begin position="214"/>
        <end position="234"/>
    </location>
</feature>